<gene>
    <name evidence="1" type="ORF">Nepgr_016981</name>
</gene>
<protein>
    <submittedName>
        <fullName evidence="1">Uncharacterized protein</fullName>
    </submittedName>
</protein>
<sequence length="70" mass="7708">MGWEGSPLSFVSLHRPSGSIPFRVTSSSFRLSIVFFPSRSISVFVNCNWVFHLGAGSRKNTSASARKVEC</sequence>
<accession>A0AAD3SNL3</accession>
<reference evidence="1" key="1">
    <citation type="submission" date="2023-05" db="EMBL/GenBank/DDBJ databases">
        <title>Nepenthes gracilis genome sequencing.</title>
        <authorList>
            <person name="Fukushima K."/>
        </authorList>
    </citation>
    <scope>NUCLEOTIDE SEQUENCE</scope>
    <source>
        <strain evidence="1">SING2019-196</strain>
    </source>
</reference>
<organism evidence="1 2">
    <name type="scientific">Nepenthes gracilis</name>
    <name type="common">Slender pitcher plant</name>
    <dbReference type="NCBI Taxonomy" id="150966"/>
    <lineage>
        <taxon>Eukaryota</taxon>
        <taxon>Viridiplantae</taxon>
        <taxon>Streptophyta</taxon>
        <taxon>Embryophyta</taxon>
        <taxon>Tracheophyta</taxon>
        <taxon>Spermatophyta</taxon>
        <taxon>Magnoliopsida</taxon>
        <taxon>eudicotyledons</taxon>
        <taxon>Gunneridae</taxon>
        <taxon>Pentapetalae</taxon>
        <taxon>Caryophyllales</taxon>
        <taxon>Nepenthaceae</taxon>
        <taxon>Nepenthes</taxon>
    </lineage>
</organism>
<proteinExistence type="predicted"/>
<evidence type="ECO:0000313" key="2">
    <source>
        <dbReference type="Proteomes" id="UP001279734"/>
    </source>
</evidence>
<name>A0AAD3SNL3_NEPGR</name>
<evidence type="ECO:0000313" key="1">
    <source>
        <dbReference type="EMBL" id="GMH15140.1"/>
    </source>
</evidence>
<keyword evidence="2" id="KW-1185">Reference proteome</keyword>
<dbReference type="EMBL" id="BSYO01000015">
    <property type="protein sequence ID" value="GMH15140.1"/>
    <property type="molecule type" value="Genomic_DNA"/>
</dbReference>
<dbReference type="AlphaFoldDB" id="A0AAD3SNL3"/>
<comment type="caution">
    <text evidence="1">The sequence shown here is derived from an EMBL/GenBank/DDBJ whole genome shotgun (WGS) entry which is preliminary data.</text>
</comment>
<dbReference type="Proteomes" id="UP001279734">
    <property type="component" value="Unassembled WGS sequence"/>
</dbReference>